<dbReference type="PANTHER" id="PTHR12737">
    <property type="entry name" value="DIMETHYLARGININE DIMETHYLAMINOHYDROLASE"/>
    <property type="match status" value="1"/>
</dbReference>
<accession>A0A1I0HQ49</accession>
<dbReference type="Pfam" id="PF19420">
    <property type="entry name" value="DDAH_eukar"/>
    <property type="match status" value="1"/>
</dbReference>
<dbReference type="PANTHER" id="PTHR12737:SF9">
    <property type="entry name" value="DIMETHYLARGININASE"/>
    <property type="match status" value="1"/>
</dbReference>
<proteinExistence type="inferred from homology"/>
<evidence type="ECO:0000256" key="4">
    <source>
        <dbReference type="SAM" id="MobiDB-lite"/>
    </source>
</evidence>
<feature type="active site" description="Nucleophile" evidence="3">
    <location>
        <position position="286"/>
    </location>
</feature>
<protein>
    <submittedName>
        <fullName evidence="5">N-Dimethylarginine dimethylaminohydrolase</fullName>
    </submittedName>
</protein>
<dbReference type="Gene3D" id="3.75.10.10">
    <property type="entry name" value="L-arginine/glycine Amidinotransferase, Chain A"/>
    <property type="match status" value="1"/>
</dbReference>
<dbReference type="GO" id="GO:0045429">
    <property type="term" value="P:positive regulation of nitric oxide biosynthetic process"/>
    <property type="evidence" value="ECO:0007669"/>
    <property type="project" value="TreeGrafter"/>
</dbReference>
<dbReference type="EMBL" id="FOIJ01000005">
    <property type="protein sequence ID" value="SET85266.1"/>
    <property type="molecule type" value="Genomic_DNA"/>
</dbReference>
<dbReference type="GO" id="GO:0000052">
    <property type="term" value="P:citrulline metabolic process"/>
    <property type="evidence" value="ECO:0007669"/>
    <property type="project" value="TreeGrafter"/>
</dbReference>
<evidence type="ECO:0000313" key="6">
    <source>
        <dbReference type="Proteomes" id="UP000199181"/>
    </source>
</evidence>
<comment type="similarity">
    <text evidence="1">Belongs to the DDAH family.</text>
</comment>
<reference evidence="6" key="1">
    <citation type="submission" date="2016-10" db="EMBL/GenBank/DDBJ databases">
        <authorList>
            <person name="Varghese N."/>
            <person name="Submissions S."/>
        </authorList>
    </citation>
    <scope>NUCLEOTIDE SEQUENCE [LARGE SCALE GENOMIC DNA]</scope>
    <source>
        <strain evidence="6">DSM 16858</strain>
    </source>
</reference>
<dbReference type="SUPFAM" id="SSF55909">
    <property type="entry name" value="Pentein"/>
    <property type="match status" value="1"/>
</dbReference>
<dbReference type="InterPro" id="IPR033199">
    <property type="entry name" value="DDAH-like"/>
</dbReference>
<dbReference type="GO" id="GO:0016403">
    <property type="term" value="F:dimethylargininase activity"/>
    <property type="evidence" value="ECO:0007669"/>
    <property type="project" value="TreeGrafter"/>
</dbReference>
<feature type="active site" description="Proton donor" evidence="3">
    <location>
        <position position="190"/>
    </location>
</feature>
<dbReference type="Proteomes" id="UP000199181">
    <property type="component" value="Unassembled WGS sequence"/>
</dbReference>
<organism evidence="5 6">
    <name type="scientific">Stigmatella erecta</name>
    <dbReference type="NCBI Taxonomy" id="83460"/>
    <lineage>
        <taxon>Bacteria</taxon>
        <taxon>Pseudomonadati</taxon>
        <taxon>Myxococcota</taxon>
        <taxon>Myxococcia</taxon>
        <taxon>Myxococcales</taxon>
        <taxon>Cystobacterineae</taxon>
        <taxon>Archangiaceae</taxon>
        <taxon>Stigmatella</taxon>
    </lineage>
</organism>
<feature type="region of interest" description="Disordered" evidence="4">
    <location>
        <begin position="294"/>
        <end position="326"/>
    </location>
</feature>
<keyword evidence="6" id="KW-1185">Reference proteome</keyword>
<evidence type="ECO:0000313" key="5">
    <source>
        <dbReference type="EMBL" id="SET85266.1"/>
    </source>
</evidence>
<sequence>MVMAFRIRQPVPPTFVVSELCCEETHCGLRSSDCAYQVAWTINPHMKVGAVNWRRARAQHRLFRRALRAAGAHLLELPFVHGAYDCVFAKDNAVLLEKRGQRRALLASPVFRQRQQEQQARARVLDRLGFDIFSPPPVAFEGGDLAILPGGRGALLGYGQRSSQRAAVMLEIFLDAPVTPLELKDPHLYHLDTALHVLSDGTALVCPDAFTPAALRTLERTEGIRQVLSVPREEAIGFGLNLVEVGSTVFVGARTAWVQALLRAQGRCPVELPLDQFHLAGGSAACLVSQLHPAGPAASDARPLPSSRMRPEPSPDSGQGPSGYLQ</sequence>
<evidence type="ECO:0000256" key="2">
    <source>
        <dbReference type="ARBA" id="ARBA00022801"/>
    </source>
</evidence>
<gene>
    <name evidence="5" type="ORF">SAMN05443639_10511</name>
</gene>
<keyword evidence="2 5" id="KW-0378">Hydrolase</keyword>
<evidence type="ECO:0000256" key="1">
    <source>
        <dbReference type="ARBA" id="ARBA00008532"/>
    </source>
</evidence>
<dbReference type="GO" id="GO:0006525">
    <property type="term" value="P:arginine metabolic process"/>
    <property type="evidence" value="ECO:0007669"/>
    <property type="project" value="TreeGrafter"/>
</dbReference>
<dbReference type="GO" id="GO:0016597">
    <property type="term" value="F:amino acid binding"/>
    <property type="evidence" value="ECO:0007669"/>
    <property type="project" value="TreeGrafter"/>
</dbReference>
<name>A0A1I0HQ49_9BACT</name>
<dbReference type="AlphaFoldDB" id="A0A1I0HQ49"/>
<evidence type="ECO:0000256" key="3">
    <source>
        <dbReference type="PIRSR" id="PIRSR633199-1"/>
    </source>
</evidence>